<dbReference type="PROSITE" id="PS00211">
    <property type="entry name" value="ABC_TRANSPORTER_1"/>
    <property type="match status" value="1"/>
</dbReference>
<evidence type="ECO:0000256" key="2">
    <source>
        <dbReference type="ARBA" id="ARBA00022448"/>
    </source>
</evidence>
<dbReference type="Proteomes" id="UP000262878">
    <property type="component" value="Unassembled WGS sequence"/>
</dbReference>
<dbReference type="InterPro" id="IPR027417">
    <property type="entry name" value="P-loop_NTPase"/>
</dbReference>
<keyword evidence="3" id="KW-0536">Nodulation</keyword>
<dbReference type="PANTHER" id="PTHR42711">
    <property type="entry name" value="ABC TRANSPORTER ATP-BINDING PROTEIN"/>
    <property type="match status" value="1"/>
</dbReference>
<evidence type="ECO:0000256" key="5">
    <source>
        <dbReference type="ARBA" id="ARBA00022840"/>
    </source>
</evidence>
<dbReference type="PANTHER" id="PTHR42711:SF5">
    <property type="entry name" value="ABC TRANSPORTER ATP-BINDING PROTEIN NATA"/>
    <property type="match status" value="1"/>
</dbReference>
<proteinExistence type="inferred from homology"/>
<comment type="caution">
    <text evidence="7">The sequence shown here is derived from an EMBL/GenBank/DDBJ whole genome shotgun (WGS) entry which is preliminary data.</text>
</comment>
<dbReference type="GO" id="GO:0016887">
    <property type="term" value="F:ATP hydrolysis activity"/>
    <property type="evidence" value="ECO:0007669"/>
    <property type="project" value="InterPro"/>
</dbReference>
<organism evidence="7 8">
    <name type="scientific">Idiomarina baltica</name>
    <dbReference type="NCBI Taxonomy" id="190892"/>
    <lineage>
        <taxon>Bacteria</taxon>
        <taxon>Pseudomonadati</taxon>
        <taxon>Pseudomonadota</taxon>
        <taxon>Gammaproteobacteria</taxon>
        <taxon>Alteromonadales</taxon>
        <taxon>Idiomarinaceae</taxon>
        <taxon>Idiomarina</taxon>
    </lineage>
</organism>
<keyword evidence="5 7" id="KW-0067">ATP-binding</keyword>
<evidence type="ECO:0000313" key="7">
    <source>
        <dbReference type="EMBL" id="HAR56926.1"/>
    </source>
</evidence>
<evidence type="ECO:0000256" key="1">
    <source>
        <dbReference type="ARBA" id="ARBA00005417"/>
    </source>
</evidence>
<evidence type="ECO:0000313" key="8">
    <source>
        <dbReference type="Proteomes" id="UP000262878"/>
    </source>
</evidence>
<accession>A0A348WQW4</accession>
<dbReference type="InterPro" id="IPR003439">
    <property type="entry name" value="ABC_transporter-like_ATP-bd"/>
</dbReference>
<dbReference type="Pfam" id="PF00005">
    <property type="entry name" value="ABC_tran"/>
    <property type="match status" value="1"/>
</dbReference>
<dbReference type="STRING" id="314276.OS145_02110"/>
<evidence type="ECO:0000259" key="6">
    <source>
        <dbReference type="PROSITE" id="PS50893"/>
    </source>
</evidence>
<evidence type="ECO:0000256" key="4">
    <source>
        <dbReference type="ARBA" id="ARBA00022741"/>
    </source>
</evidence>
<dbReference type="SUPFAM" id="SSF52540">
    <property type="entry name" value="P-loop containing nucleoside triphosphate hydrolases"/>
    <property type="match status" value="1"/>
</dbReference>
<dbReference type="AlphaFoldDB" id="A0A348WQW4"/>
<dbReference type="EMBL" id="DMUP01000221">
    <property type="protein sequence ID" value="HAR56926.1"/>
    <property type="molecule type" value="Genomic_DNA"/>
</dbReference>
<dbReference type="InterPro" id="IPR017871">
    <property type="entry name" value="ABC_transporter-like_CS"/>
</dbReference>
<reference evidence="7 8" key="1">
    <citation type="journal article" date="2018" name="Nat. Biotechnol.">
        <title>A standardized bacterial taxonomy based on genome phylogeny substantially revises the tree of life.</title>
        <authorList>
            <person name="Parks D.H."/>
            <person name="Chuvochina M."/>
            <person name="Waite D.W."/>
            <person name="Rinke C."/>
            <person name="Skarshewski A."/>
            <person name="Chaumeil P.A."/>
            <person name="Hugenholtz P."/>
        </authorList>
    </citation>
    <scope>NUCLEOTIDE SEQUENCE [LARGE SCALE GENOMIC DNA]</scope>
    <source>
        <strain evidence="7">UBA9360</strain>
    </source>
</reference>
<name>A0A348WQW4_9GAMM</name>
<dbReference type="SMART" id="SM00382">
    <property type="entry name" value="AAA"/>
    <property type="match status" value="1"/>
</dbReference>
<comment type="similarity">
    <text evidence="1">Belongs to the ABC transporter superfamily.</text>
</comment>
<keyword evidence="2" id="KW-0813">Transport</keyword>
<sequence>MNIQITNLTKRYKTVTAVDNISLTVNSGEIYALLGPNGAGKSSLVRMLVGLTQADEGSIEISDASGPRPQLSPEDFAYLPEDRGLYQDRTIVDNLGFIAELRGLDKSLAQQRIDQWLDYFDLTERKKEPMRQLSKGNQQKVQLIATLIHDPDLVILDEPFSGLDPVNQEHVMNVLTDLKQRGKTVLLSAHQMALVERLADKMLLMSHGRALAQGTLAEIRAKLQPQRVYRIECDAEVARNQWGQHEAIVDVSVVDTDLAHVTVDPYVDVQHLWPELNQHVPMRSFSPLQLGLHELYLNTIEQNNNKSKDVQHEPA</sequence>
<dbReference type="Gene3D" id="3.40.50.300">
    <property type="entry name" value="P-loop containing nucleotide triphosphate hydrolases"/>
    <property type="match status" value="1"/>
</dbReference>
<gene>
    <name evidence="7" type="ORF">DCR58_09115</name>
</gene>
<keyword evidence="4" id="KW-0547">Nucleotide-binding</keyword>
<feature type="domain" description="ABC transporter" evidence="6">
    <location>
        <begin position="3"/>
        <end position="232"/>
    </location>
</feature>
<protein>
    <submittedName>
        <fullName evidence="7">Na+ ABC transporter ATP-binding protein</fullName>
    </submittedName>
</protein>
<dbReference type="InterPro" id="IPR050763">
    <property type="entry name" value="ABC_transporter_ATP-binding"/>
</dbReference>
<dbReference type="GO" id="GO:0005524">
    <property type="term" value="F:ATP binding"/>
    <property type="evidence" value="ECO:0007669"/>
    <property type="project" value="UniProtKB-KW"/>
</dbReference>
<dbReference type="PROSITE" id="PS50893">
    <property type="entry name" value="ABC_TRANSPORTER_2"/>
    <property type="match status" value="1"/>
</dbReference>
<evidence type="ECO:0000256" key="3">
    <source>
        <dbReference type="ARBA" id="ARBA00022458"/>
    </source>
</evidence>
<dbReference type="InterPro" id="IPR003593">
    <property type="entry name" value="AAA+_ATPase"/>
</dbReference>